<dbReference type="KEGG" id="pfer:IRI77_33370"/>
<feature type="transmembrane region" description="Helical" evidence="3">
    <location>
        <begin position="142"/>
        <end position="165"/>
    </location>
</feature>
<reference evidence="4 5" key="1">
    <citation type="submission" date="2020-10" db="EMBL/GenBank/DDBJ databases">
        <title>Complete genome sequence of Paludibaculum fermentans P105T, a facultatively anaerobic acidobacterium capable of dissimilatory Fe(III) reduction.</title>
        <authorList>
            <person name="Dedysh S.N."/>
            <person name="Beletsky A.V."/>
            <person name="Kulichevskaya I.S."/>
            <person name="Mardanov A.V."/>
            <person name="Ravin N.V."/>
        </authorList>
    </citation>
    <scope>NUCLEOTIDE SEQUENCE [LARGE SCALE GENOMIC DNA]</scope>
    <source>
        <strain evidence="4 5">P105</strain>
    </source>
</reference>
<evidence type="ECO:0000313" key="5">
    <source>
        <dbReference type="Proteomes" id="UP000593892"/>
    </source>
</evidence>
<keyword evidence="3" id="KW-0812">Transmembrane</keyword>
<feature type="region of interest" description="Disordered" evidence="2">
    <location>
        <begin position="1"/>
        <end position="21"/>
    </location>
</feature>
<evidence type="ECO:0000256" key="2">
    <source>
        <dbReference type="SAM" id="MobiDB-lite"/>
    </source>
</evidence>
<protein>
    <submittedName>
        <fullName evidence="4">EscU/YscU/HrcU family type III secretion system export apparatus switch protein</fullName>
    </submittedName>
</protein>
<evidence type="ECO:0000256" key="1">
    <source>
        <dbReference type="ARBA" id="ARBA00010690"/>
    </source>
</evidence>
<dbReference type="Gene3D" id="3.40.1690.10">
    <property type="entry name" value="secretion proteins EscU"/>
    <property type="match status" value="1"/>
</dbReference>
<feature type="transmembrane region" description="Helical" evidence="3">
    <location>
        <begin position="84"/>
        <end position="104"/>
    </location>
</feature>
<dbReference type="PANTHER" id="PTHR30531:SF12">
    <property type="entry name" value="FLAGELLAR BIOSYNTHETIC PROTEIN FLHB"/>
    <property type="match status" value="1"/>
</dbReference>
<dbReference type="GO" id="GO:0005886">
    <property type="term" value="C:plasma membrane"/>
    <property type="evidence" value="ECO:0007669"/>
    <property type="project" value="TreeGrafter"/>
</dbReference>
<dbReference type="GO" id="GO:0009306">
    <property type="term" value="P:protein secretion"/>
    <property type="evidence" value="ECO:0007669"/>
    <property type="project" value="InterPro"/>
</dbReference>
<proteinExistence type="inferred from homology"/>
<feature type="transmembrane region" description="Helical" evidence="3">
    <location>
        <begin position="31"/>
        <end position="52"/>
    </location>
</feature>
<keyword evidence="5" id="KW-1185">Reference proteome</keyword>
<sequence length="355" mass="39638">MSDRDQRTEKPSAQRLKKSRDEGRFPVSREFVAAVQFAVFTAFVTGLIESWWPSALRGMRAWLAGAWAWELNRQGVVAAVQTQIAPLGFLVLGMGGALMAASLMTQLASTSFGFALSKLAPDFGRLNPISNLKELPGRNQRALVEAIILLPVMLTVLWLVVAGSLQEFLRLPLMSLNSGIGVVGSSLSDLLWKASGAFLVWGAIDLFRQRQRFQRDLRMTKQEIKEEFKQNEGNPEVKMKIRRMRRELLRRRMMSEVPTATAVIVNPTHFAVALRYELQSMATPKVVAKGKNYLALRIKEKALACKVPVIENPPLAQALYKHVEVGQEIPAHLYRAVAEVLAYVFRLMGGRRPGA</sequence>
<dbReference type="Proteomes" id="UP000593892">
    <property type="component" value="Chromosome"/>
</dbReference>
<dbReference type="EMBL" id="CP063849">
    <property type="protein sequence ID" value="QOY87592.1"/>
    <property type="molecule type" value="Genomic_DNA"/>
</dbReference>
<dbReference type="RefSeq" id="WP_194449259.1">
    <property type="nucleotide sequence ID" value="NZ_CP063849.1"/>
</dbReference>
<comment type="similarity">
    <text evidence="1">Belongs to the type III secretion exporter family.</text>
</comment>
<evidence type="ECO:0000256" key="3">
    <source>
        <dbReference type="SAM" id="Phobius"/>
    </source>
</evidence>
<feature type="transmembrane region" description="Helical" evidence="3">
    <location>
        <begin position="190"/>
        <end position="208"/>
    </location>
</feature>
<keyword evidence="3" id="KW-0472">Membrane</keyword>
<dbReference type="SUPFAM" id="SSF160544">
    <property type="entry name" value="EscU C-terminal domain-like"/>
    <property type="match status" value="1"/>
</dbReference>
<dbReference type="PANTHER" id="PTHR30531">
    <property type="entry name" value="FLAGELLAR BIOSYNTHETIC PROTEIN FLHB"/>
    <property type="match status" value="1"/>
</dbReference>
<feature type="compositionally biased region" description="Basic and acidic residues" evidence="2">
    <location>
        <begin position="1"/>
        <end position="12"/>
    </location>
</feature>
<dbReference type="Pfam" id="PF01312">
    <property type="entry name" value="Bac_export_2"/>
    <property type="match status" value="1"/>
</dbReference>
<evidence type="ECO:0000313" key="4">
    <source>
        <dbReference type="EMBL" id="QOY87592.1"/>
    </source>
</evidence>
<organism evidence="4 5">
    <name type="scientific">Paludibaculum fermentans</name>
    <dbReference type="NCBI Taxonomy" id="1473598"/>
    <lineage>
        <taxon>Bacteria</taxon>
        <taxon>Pseudomonadati</taxon>
        <taxon>Acidobacteriota</taxon>
        <taxon>Terriglobia</taxon>
        <taxon>Bryobacterales</taxon>
        <taxon>Bryobacteraceae</taxon>
        <taxon>Paludibaculum</taxon>
    </lineage>
</organism>
<dbReference type="PRINTS" id="PR00950">
    <property type="entry name" value="TYPE3IMSPROT"/>
</dbReference>
<gene>
    <name evidence="4" type="ORF">IRI77_33370</name>
</gene>
<accession>A0A7S7SJ16</accession>
<dbReference type="Gene3D" id="6.10.250.2080">
    <property type="match status" value="1"/>
</dbReference>
<dbReference type="AlphaFoldDB" id="A0A7S7SJ16"/>
<keyword evidence="3" id="KW-1133">Transmembrane helix</keyword>
<name>A0A7S7SJ16_PALFE</name>
<dbReference type="InterPro" id="IPR006135">
    <property type="entry name" value="T3SS_substrate_exporter"/>
</dbReference>
<dbReference type="InterPro" id="IPR029025">
    <property type="entry name" value="T3SS_substrate_exporter_C"/>
</dbReference>